<dbReference type="EC" id="3.1.26.3" evidence="9"/>
<keyword evidence="9" id="KW-0460">Magnesium</keyword>
<comment type="similarity">
    <text evidence="2">Belongs to the ribonuclease III family.</text>
</comment>
<keyword evidence="6 9" id="KW-0255">Endonuclease</keyword>
<dbReference type="Pfam" id="PF00035">
    <property type="entry name" value="dsrm"/>
    <property type="match status" value="1"/>
</dbReference>
<feature type="compositionally biased region" description="Basic and acidic residues" evidence="10">
    <location>
        <begin position="23"/>
        <end position="41"/>
    </location>
</feature>
<comment type="catalytic activity">
    <reaction evidence="1 9">
        <text>Endonucleolytic cleavage to 5'-phosphomonoester.</text>
        <dbReference type="EC" id="3.1.26.3"/>
    </reaction>
</comment>
<evidence type="ECO:0000256" key="6">
    <source>
        <dbReference type="ARBA" id="ARBA00022759"/>
    </source>
</evidence>
<protein>
    <recommendedName>
        <fullName evidence="9">Ribonuclease 3</fullName>
        <ecNumber evidence="9">3.1.26.3</ecNumber>
    </recommendedName>
    <alternativeName>
        <fullName evidence="9">Ribonuclease III</fullName>
        <shortName evidence="9">RNase III</shortName>
    </alternativeName>
</protein>
<keyword evidence="7 9" id="KW-0378">Hydrolase</keyword>
<dbReference type="CDD" id="cd00593">
    <property type="entry name" value="RIBOc"/>
    <property type="match status" value="1"/>
</dbReference>
<evidence type="ECO:0000259" key="11">
    <source>
        <dbReference type="PROSITE" id="PS50137"/>
    </source>
</evidence>
<evidence type="ECO:0000256" key="2">
    <source>
        <dbReference type="ARBA" id="ARBA00010183"/>
    </source>
</evidence>
<sequence length="316" mass="34446">MRYNVENMSGNNTKDQNGVQNDVKSDVKSNDKSDVQSDVKNDVQNSAYKDPNHPENTRTGSIGVARTQDGHTQNGDPTQELLRALGTTISPDLLVEALTHRSFSHEHPGTKNYERLEFLGDAVLELVSTETLFSAHPDMTEGQLAKLRAKAVSEWALSAVARDKLHVGPYILLGHGEMEHGGAQKDSILCDIVEALIGATFVEHGIDEARAVVHRLIDDTLAEVLTEGPALDWKTSLTVLAHEMGLDEPQYRMSVSGPDYAPVFHARAVLAHESGDELLGEADGSSKRKAQLAAADKAWHVLDRRRKSSASEESGN</sequence>
<dbReference type="CDD" id="cd10845">
    <property type="entry name" value="DSRM_RNAse_III_family"/>
    <property type="match status" value="1"/>
</dbReference>
<dbReference type="InterPro" id="IPR000999">
    <property type="entry name" value="RNase_III_dom"/>
</dbReference>
<dbReference type="GO" id="GO:0046872">
    <property type="term" value="F:metal ion binding"/>
    <property type="evidence" value="ECO:0007669"/>
    <property type="project" value="UniProtKB-KW"/>
</dbReference>
<dbReference type="PROSITE" id="PS50142">
    <property type="entry name" value="RNASE_3_2"/>
    <property type="match status" value="1"/>
</dbReference>
<evidence type="ECO:0000256" key="1">
    <source>
        <dbReference type="ARBA" id="ARBA00000109"/>
    </source>
</evidence>
<evidence type="ECO:0000256" key="3">
    <source>
        <dbReference type="ARBA" id="ARBA00022552"/>
    </source>
</evidence>
<dbReference type="PANTHER" id="PTHR11207:SF0">
    <property type="entry name" value="RIBONUCLEASE 3"/>
    <property type="match status" value="1"/>
</dbReference>
<dbReference type="GO" id="GO:0004525">
    <property type="term" value="F:ribonuclease III activity"/>
    <property type="evidence" value="ECO:0007669"/>
    <property type="project" value="UniProtKB-UniRule"/>
</dbReference>
<keyword evidence="9" id="KW-0963">Cytoplasm</keyword>
<comment type="cofactor">
    <cofactor evidence="9">
        <name>Mg(2+)</name>
        <dbReference type="ChEBI" id="CHEBI:18420"/>
    </cofactor>
</comment>
<name>A0AAU8NMY3_9BIFI</name>
<dbReference type="InterPro" id="IPR011907">
    <property type="entry name" value="RNase_III"/>
</dbReference>
<keyword evidence="4 9" id="KW-0507">mRNA processing</keyword>
<evidence type="ECO:0000256" key="4">
    <source>
        <dbReference type="ARBA" id="ARBA00022664"/>
    </source>
</evidence>
<dbReference type="EMBL" id="CP160091">
    <property type="protein sequence ID" value="XCS43109.1"/>
    <property type="molecule type" value="Genomic_DNA"/>
</dbReference>
<dbReference type="GO" id="GO:0003725">
    <property type="term" value="F:double-stranded RNA binding"/>
    <property type="evidence" value="ECO:0007669"/>
    <property type="project" value="TreeGrafter"/>
</dbReference>
<feature type="domain" description="DRBM" evidence="11">
    <location>
        <begin position="232"/>
        <end position="304"/>
    </location>
</feature>
<dbReference type="GO" id="GO:0010468">
    <property type="term" value="P:regulation of gene expression"/>
    <property type="evidence" value="ECO:0007669"/>
    <property type="project" value="TreeGrafter"/>
</dbReference>
<feature type="binding site" evidence="9">
    <location>
        <position position="117"/>
    </location>
    <ligand>
        <name>Mg(2+)</name>
        <dbReference type="ChEBI" id="CHEBI:18420"/>
    </ligand>
</feature>
<organism evidence="13">
    <name type="scientific">Gardnerella piotii</name>
    <dbReference type="NCBI Taxonomy" id="2792977"/>
    <lineage>
        <taxon>Bacteria</taxon>
        <taxon>Bacillati</taxon>
        <taxon>Actinomycetota</taxon>
        <taxon>Actinomycetes</taxon>
        <taxon>Bifidobacteriales</taxon>
        <taxon>Bifidobacteriaceae</taxon>
        <taxon>Gardnerella</taxon>
    </lineage>
</organism>
<keyword evidence="9" id="KW-0819">tRNA processing</keyword>
<dbReference type="FunFam" id="1.10.1520.10:FF:000001">
    <property type="entry name" value="Ribonuclease 3"/>
    <property type="match status" value="1"/>
</dbReference>
<feature type="binding site" evidence="9">
    <location>
        <position position="194"/>
    </location>
    <ligand>
        <name>Mg(2+)</name>
        <dbReference type="ChEBI" id="CHEBI:18420"/>
    </ligand>
</feature>
<dbReference type="GO" id="GO:0019843">
    <property type="term" value="F:rRNA binding"/>
    <property type="evidence" value="ECO:0007669"/>
    <property type="project" value="UniProtKB-KW"/>
</dbReference>
<dbReference type="GO" id="GO:0005737">
    <property type="term" value="C:cytoplasm"/>
    <property type="evidence" value="ECO:0007669"/>
    <property type="project" value="UniProtKB-SubCell"/>
</dbReference>
<keyword evidence="5 9" id="KW-0540">Nuclease</keyword>
<dbReference type="PANTHER" id="PTHR11207">
    <property type="entry name" value="RIBONUCLEASE III"/>
    <property type="match status" value="1"/>
</dbReference>
<comment type="subcellular location">
    <subcellularLocation>
        <location evidence="9">Cytoplasm</location>
    </subcellularLocation>
</comment>
<evidence type="ECO:0000256" key="9">
    <source>
        <dbReference type="HAMAP-Rule" id="MF_00104"/>
    </source>
</evidence>
<accession>A0AAU8NMY3</accession>
<evidence type="ECO:0000256" key="10">
    <source>
        <dbReference type="SAM" id="MobiDB-lite"/>
    </source>
</evidence>
<dbReference type="SMART" id="SM00535">
    <property type="entry name" value="RIBOc"/>
    <property type="match status" value="1"/>
</dbReference>
<evidence type="ECO:0000259" key="12">
    <source>
        <dbReference type="PROSITE" id="PS50142"/>
    </source>
</evidence>
<keyword evidence="3 9" id="KW-0698">rRNA processing</keyword>
<feature type="region of interest" description="Disordered" evidence="10">
    <location>
        <begin position="1"/>
        <end position="77"/>
    </location>
</feature>
<dbReference type="Gene3D" id="1.10.1520.10">
    <property type="entry name" value="Ribonuclease III domain"/>
    <property type="match status" value="1"/>
</dbReference>
<dbReference type="AlphaFoldDB" id="A0AAU8NMY3"/>
<dbReference type="HAMAP" id="MF_00104">
    <property type="entry name" value="RNase_III"/>
    <property type="match status" value="1"/>
</dbReference>
<reference evidence="13" key="1">
    <citation type="submission" date="2024-06" db="EMBL/GenBank/DDBJ databases">
        <title>Vaginal Lactobacillus fatty acid response mechanisms reveal a metabolite-targeted strategy for bacterial vaginosis treatment.</title>
        <authorList>
            <person name="Zhu M."/>
            <person name="Blainey P.C."/>
            <person name="Bloom S.M."/>
            <person name="Kwon D.S."/>
        </authorList>
    </citation>
    <scope>NUCLEOTIDE SEQUENCE</scope>
    <source>
        <strain evidence="13">0809_588_1_1_BHK4</strain>
    </source>
</reference>
<dbReference type="NCBIfam" id="TIGR02191">
    <property type="entry name" value="RNaseIII"/>
    <property type="match status" value="1"/>
</dbReference>
<dbReference type="SUPFAM" id="SSF54768">
    <property type="entry name" value="dsRNA-binding domain-like"/>
    <property type="match status" value="1"/>
</dbReference>
<dbReference type="GO" id="GO:0008033">
    <property type="term" value="P:tRNA processing"/>
    <property type="evidence" value="ECO:0007669"/>
    <property type="project" value="UniProtKB-KW"/>
</dbReference>
<dbReference type="Pfam" id="PF14622">
    <property type="entry name" value="Ribonucleas_3_3"/>
    <property type="match status" value="1"/>
</dbReference>
<keyword evidence="8 9" id="KW-0694">RNA-binding</keyword>
<feature type="domain" description="RNase III" evidence="12">
    <location>
        <begin position="78"/>
        <end position="205"/>
    </location>
</feature>
<keyword evidence="9" id="KW-0699">rRNA-binding</keyword>
<feature type="active site" evidence="9">
    <location>
        <position position="121"/>
    </location>
</feature>
<gene>
    <name evidence="9 13" type="primary">rnc</name>
    <name evidence="13" type="ORF">ABZU02_03805</name>
</gene>
<evidence type="ECO:0000256" key="8">
    <source>
        <dbReference type="ARBA" id="ARBA00022884"/>
    </source>
</evidence>
<proteinExistence type="inferred from homology"/>
<evidence type="ECO:0000256" key="5">
    <source>
        <dbReference type="ARBA" id="ARBA00022722"/>
    </source>
</evidence>
<dbReference type="PROSITE" id="PS00517">
    <property type="entry name" value="RNASE_3_1"/>
    <property type="match status" value="1"/>
</dbReference>
<dbReference type="GO" id="GO:0006397">
    <property type="term" value="P:mRNA processing"/>
    <property type="evidence" value="ECO:0007669"/>
    <property type="project" value="UniProtKB-UniRule"/>
</dbReference>
<feature type="compositionally biased region" description="Polar residues" evidence="10">
    <location>
        <begin position="1"/>
        <end position="22"/>
    </location>
</feature>
<keyword evidence="9" id="KW-0479">Metal-binding</keyword>
<evidence type="ECO:0000256" key="7">
    <source>
        <dbReference type="ARBA" id="ARBA00022801"/>
    </source>
</evidence>
<feature type="active site" evidence="9">
    <location>
        <position position="194"/>
    </location>
</feature>
<comment type="subunit">
    <text evidence="9">Homodimer.</text>
</comment>
<feature type="binding site" evidence="9">
    <location>
        <position position="191"/>
    </location>
    <ligand>
        <name>Mg(2+)</name>
        <dbReference type="ChEBI" id="CHEBI:18420"/>
    </ligand>
</feature>
<dbReference type="SUPFAM" id="SSF69065">
    <property type="entry name" value="RNase III domain-like"/>
    <property type="match status" value="1"/>
</dbReference>
<dbReference type="Gene3D" id="3.30.160.20">
    <property type="match status" value="1"/>
</dbReference>
<comment type="function">
    <text evidence="9">Digests double-stranded RNA. Involved in the processing of primary rRNA transcript to yield the immediate precursors to the large and small rRNAs (23S and 16S). Processes some mRNAs, and tRNAs when they are encoded in the rRNA operon. Processes pre-crRNA and tracrRNA of type II CRISPR loci if present in the organism.</text>
</comment>
<dbReference type="InterPro" id="IPR014720">
    <property type="entry name" value="dsRBD_dom"/>
</dbReference>
<dbReference type="SMART" id="SM00358">
    <property type="entry name" value="DSRM"/>
    <property type="match status" value="1"/>
</dbReference>
<evidence type="ECO:0000313" key="13">
    <source>
        <dbReference type="EMBL" id="XCS43109.1"/>
    </source>
</evidence>
<dbReference type="PROSITE" id="PS50137">
    <property type="entry name" value="DS_RBD"/>
    <property type="match status" value="1"/>
</dbReference>
<dbReference type="GO" id="GO:0006364">
    <property type="term" value="P:rRNA processing"/>
    <property type="evidence" value="ECO:0007669"/>
    <property type="project" value="UniProtKB-UniRule"/>
</dbReference>
<dbReference type="InterPro" id="IPR036389">
    <property type="entry name" value="RNase_III_sf"/>
</dbReference>